<dbReference type="GO" id="GO:0006270">
    <property type="term" value="P:DNA replication initiation"/>
    <property type="evidence" value="ECO:0007669"/>
    <property type="project" value="TreeGrafter"/>
</dbReference>
<name>A0AAV0S2F7_9ROSI</name>
<comment type="cofactor">
    <cofactor evidence="1">
        <name>[4Fe-4S] cluster</name>
        <dbReference type="ChEBI" id="CHEBI:49883"/>
    </cofactor>
</comment>
<dbReference type="Proteomes" id="UP001154282">
    <property type="component" value="Unassembled WGS sequence"/>
</dbReference>
<keyword evidence="11" id="KW-1185">Reference proteome</keyword>
<dbReference type="InterPro" id="IPR007238">
    <property type="entry name" value="DNA_primase_lsu_euk/arc"/>
</dbReference>
<keyword evidence="5" id="KW-0479">Metal-binding</keyword>
<protein>
    <recommendedName>
        <fullName evidence="9">DNA primase large subunit C-terminal domain-containing protein</fullName>
    </recommendedName>
</protein>
<feature type="domain" description="DNA primase large subunit C-terminal" evidence="9">
    <location>
        <begin position="331"/>
        <end position="388"/>
    </location>
</feature>
<evidence type="ECO:0000256" key="3">
    <source>
        <dbReference type="ARBA" id="ARBA00022515"/>
    </source>
</evidence>
<evidence type="ECO:0000313" key="11">
    <source>
        <dbReference type="Proteomes" id="UP001154282"/>
    </source>
</evidence>
<organism evidence="10 11">
    <name type="scientific">Linum tenue</name>
    <dbReference type="NCBI Taxonomy" id="586396"/>
    <lineage>
        <taxon>Eukaryota</taxon>
        <taxon>Viridiplantae</taxon>
        <taxon>Streptophyta</taxon>
        <taxon>Embryophyta</taxon>
        <taxon>Tracheophyta</taxon>
        <taxon>Spermatophyta</taxon>
        <taxon>Magnoliopsida</taxon>
        <taxon>eudicotyledons</taxon>
        <taxon>Gunneridae</taxon>
        <taxon>Pentapetalae</taxon>
        <taxon>rosids</taxon>
        <taxon>fabids</taxon>
        <taxon>Malpighiales</taxon>
        <taxon>Linaceae</taxon>
        <taxon>Linum</taxon>
    </lineage>
</organism>
<keyword evidence="3" id="KW-0639">Primosome</keyword>
<accession>A0AAV0S2F7</accession>
<evidence type="ECO:0000256" key="7">
    <source>
        <dbReference type="ARBA" id="ARBA00023014"/>
    </source>
</evidence>
<evidence type="ECO:0000256" key="8">
    <source>
        <dbReference type="SAM" id="MobiDB-lite"/>
    </source>
</evidence>
<sequence length="403" mass="43623">MLEGCTTTLGVHGTTEPMRSSPRETKDWMGELKATADRGSPRRMRKTSTKNEDLVEDLSTEAEARGNPSEPSRVKPGSTSRCLARCSLPEKDQPAIEKVKEGGGFNPLAYPRMLTLGFTDCSGRVADRAPSLDGPSVADGKEEKRASRLILVGPKPRGAAHSSGPSSVGLGRGLERKEEILGLNSDLMARLCGPQKMGNQDDLGSLNGQRLEEVGPTVMGNFVEKGKISLNQGVDLKEKENGSLALANVVTIELKRVESLLYDVVFKEKEDEFVGLDGGLKEEQLFDSYFVDFEKEGGDLFGHGCDMIHMGKEEARGAEVAGNVSGNGGIREEKLRAALRKMGVSSGGMEDVMDKVRHKHYQLACTLTFEAIHGCPNDAGINHPNQYFSDSQKMLKSKVPSIA</sequence>
<dbReference type="GO" id="GO:0046872">
    <property type="term" value="F:metal ion binding"/>
    <property type="evidence" value="ECO:0007669"/>
    <property type="project" value="UniProtKB-KW"/>
</dbReference>
<dbReference type="PANTHER" id="PTHR10537">
    <property type="entry name" value="DNA PRIMASE LARGE SUBUNIT"/>
    <property type="match status" value="1"/>
</dbReference>
<dbReference type="GO" id="GO:0051539">
    <property type="term" value="F:4 iron, 4 sulfur cluster binding"/>
    <property type="evidence" value="ECO:0007669"/>
    <property type="project" value="UniProtKB-KW"/>
</dbReference>
<dbReference type="EMBL" id="CAMGYJ010000011">
    <property type="protein sequence ID" value="CAI0627364.1"/>
    <property type="molecule type" value="Genomic_DNA"/>
</dbReference>
<dbReference type="GO" id="GO:0005658">
    <property type="term" value="C:alpha DNA polymerase:primase complex"/>
    <property type="evidence" value="ECO:0007669"/>
    <property type="project" value="TreeGrafter"/>
</dbReference>
<reference evidence="10" key="1">
    <citation type="submission" date="2022-08" db="EMBL/GenBank/DDBJ databases">
        <authorList>
            <person name="Gutierrez-Valencia J."/>
        </authorList>
    </citation>
    <scope>NUCLEOTIDE SEQUENCE</scope>
</reference>
<dbReference type="Pfam" id="PF04104">
    <property type="entry name" value="DNA_primase_lrg"/>
    <property type="match status" value="1"/>
</dbReference>
<evidence type="ECO:0000256" key="6">
    <source>
        <dbReference type="ARBA" id="ARBA00023004"/>
    </source>
</evidence>
<gene>
    <name evidence="10" type="ORF">LITE_LOCUS51248</name>
</gene>
<keyword evidence="4" id="KW-0235">DNA replication</keyword>
<evidence type="ECO:0000256" key="1">
    <source>
        <dbReference type="ARBA" id="ARBA00001966"/>
    </source>
</evidence>
<dbReference type="GO" id="GO:0006269">
    <property type="term" value="P:DNA replication, synthesis of primer"/>
    <property type="evidence" value="ECO:0007669"/>
    <property type="project" value="UniProtKB-KW"/>
</dbReference>
<feature type="region of interest" description="Disordered" evidence="8">
    <location>
        <begin position="1"/>
        <end position="80"/>
    </location>
</feature>
<keyword evidence="7" id="KW-0411">Iron-sulfur</keyword>
<evidence type="ECO:0000256" key="4">
    <source>
        <dbReference type="ARBA" id="ARBA00022705"/>
    </source>
</evidence>
<dbReference type="AlphaFoldDB" id="A0AAV0S2F7"/>
<evidence type="ECO:0000256" key="5">
    <source>
        <dbReference type="ARBA" id="ARBA00022723"/>
    </source>
</evidence>
<keyword evidence="6" id="KW-0408">Iron</keyword>
<proteinExistence type="predicted"/>
<keyword evidence="2" id="KW-0004">4Fe-4S</keyword>
<evidence type="ECO:0000259" key="9">
    <source>
        <dbReference type="Pfam" id="PF04104"/>
    </source>
</evidence>
<dbReference type="InterPro" id="IPR058560">
    <property type="entry name" value="DNA_primase_C"/>
</dbReference>
<feature type="compositionally biased region" description="Basic and acidic residues" evidence="8">
    <location>
        <begin position="21"/>
        <end position="40"/>
    </location>
</feature>
<evidence type="ECO:0000313" key="10">
    <source>
        <dbReference type="EMBL" id="CAI0627364.1"/>
    </source>
</evidence>
<dbReference type="PANTHER" id="PTHR10537:SF3">
    <property type="entry name" value="DNA PRIMASE LARGE SUBUNIT"/>
    <property type="match status" value="1"/>
</dbReference>
<evidence type="ECO:0000256" key="2">
    <source>
        <dbReference type="ARBA" id="ARBA00022485"/>
    </source>
</evidence>
<comment type="caution">
    <text evidence="10">The sequence shown here is derived from an EMBL/GenBank/DDBJ whole genome shotgun (WGS) entry which is preliminary data.</text>
</comment>